<dbReference type="Pfam" id="PF03480">
    <property type="entry name" value="DctP"/>
    <property type="match status" value="1"/>
</dbReference>
<dbReference type="EMBL" id="JAJFAT010000007">
    <property type="protein sequence ID" value="MCC3144970.1"/>
    <property type="molecule type" value="Genomic_DNA"/>
</dbReference>
<proteinExistence type="predicted"/>
<protein>
    <submittedName>
        <fullName evidence="2">C4-dicarboxylate TRAP transporter substrate-binding protein</fullName>
    </submittedName>
</protein>
<evidence type="ECO:0000256" key="1">
    <source>
        <dbReference type="ARBA" id="ARBA00022729"/>
    </source>
</evidence>
<comment type="caution">
    <text evidence="2">The sequence shown here is derived from an EMBL/GenBank/DDBJ whole genome shotgun (WGS) entry which is preliminary data.</text>
</comment>
<sequence length="342" mass="37895">MKKLSLVMAVVLFTGVLLIGAGGTMVSADDDFQLTLRLSHVFSPEEQLTKSMDLVADSIREKTDGAINIQTFPQGQIAAYKDGVEQVARGANFISVEDPTYIGDYVPDFTAMVGPMLYSSFDEYVAMTDTDLVAELKEELAEEHNIKVLSLDYVFGFRNVITDEVIETPEDLSGLRIRVPGSQLFIDTLNAMGANATPLPWGETISAMQQGVVDGIEGSEFTNIGNSIHEVRQNVALTRHFLGACGVYINTDVWDSIPERYQTIIQEEFDSGAVHMVELLDSQHADVVEELESYGVEFNEVDYDAFVEATEGIYDTFPGFSDDIYERLQAELEIIREDLATH</sequence>
<evidence type="ECO:0000313" key="2">
    <source>
        <dbReference type="EMBL" id="MCC3144970.1"/>
    </source>
</evidence>
<keyword evidence="3" id="KW-1185">Reference proteome</keyword>
<evidence type="ECO:0000313" key="3">
    <source>
        <dbReference type="Proteomes" id="UP001199296"/>
    </source>
</evidence>
<dbReference type="InterPro" id="IPR018389">
    <property type="entry name" value="DctP_fam"/>
</dbReference>
<organism evidence="2 3">
    <name type="scientific">Halanaerobium polyolivorans</name>
    <dbReference type="NCBI Taxonomy" id="2886943"/>
    <lineage>
        <taxon>Bacteria</taxon>
        <taxon>Bacillati</taxon>
        <taxon>Bacillota</taxon>
        <taxon>Clostridia</taxon>
        <taxon>Halanaerobiales</taxon>
        <taxon>Halanaerobiaceae</taxon>
        <taxon>Halanaerobium</taxon>
    </lineage>
</organism>
<dbReference type="Proteomes" id="UP001199296">
    <property type="component" value="Unassembled WGS sequence"/>
</dbReference>
<gene>
    <name evidence="2" type="ORF">LJ207_06510</name>
</gene>
<dbReference type="PANTHER" id="PTHR33376">
    <property type="match status" value="1"/>
</dbReference>
<dbReference type="NCBIfam" id="NF037995">
    <property type="entry name" value="TRAP_S1"/>
    <property type="match status" value="1"/>
</dbReference>
<keyword evidence="1" id="KW-0732">Signal</keyword>
<dbReference type="Gene3D" id="3.40.190.170">
    <property type="entry name" value="Bacterial extracellular solute-binding protein, family 7"/>
    <property type="match status" value="1"/>
</dbReference>
<name>A0AAW4WV44_9FIRM</name>
<dbReference type="RefSeq" id="WP_229345331.1">
    <property type="nucleotide sequence ID" value="NZ_JAJFAT010000007.1"/>
</dbReference>
<dbReference type="CDD" id="cd13669">
    <property type="entry name" value="PBP2_TRAP_TM0322_like"/>
    <property type="match status" value="1"/>
</dbReference>
<dbReference type="AlphaFoldDB" id="A0AAW4WV44"/>
<accession>A0AAW4WV44</accession>
<reference evidence="2 3" key="1">
    <citation type="submission" date="2021-10" db="EMBL/GenBank/DDBJ databases">
        <authorList>
            <person name="Grouzdev D.S."/>
            <person name="Pantiukh K.S."/>
            <person name="Krutkina M.S."/>
        </authorList>
    </citation>
    <scope>NUCLEOTIDE SEQUENCE [LARGE SCALE GENOMIC DNA]</scope>
    <source>
        <strain evidence="2 3">Z-7514</strain>
    </source>
</reference>
<dbReference type="PANTHER" id="PTHR33376:SF3">
    <property type="entry name" value="C4-DICARBOXYLATE-BINDING PROTEIN"/>
    <property type="match status" value="1"/>
</dbReference>
<dbReference type="InterPro" id="IPR038404">
    <property type="entry name" value="TRAP_DctP_sf"/>
</dbReference>
<dbReference type="GO" id="GO:0055085">
    <property type="term" value="P:transmembrane transport"/>
    <property type="evidence" value="ECO:0007669"/>
    <property type="project" value="InterPro"/>
</dbReference>